<name>A0A7C8ZBJ4_OPUST</name>
<keyword evidence="1" id="KW-0472">Membrane</keyword>
<dbReference type="EMBL" id="GISG01109457">
    <property type="protein sequence ID" value="MBA4638431.1"/>
    <property type="molecule type" value="Transcribed_RNA"/>
</dbReference>
<proteinExistence type="predicted"/>
<evidence type="ECO:0000313" key="2">
    <source>
        <dbReference type="EMBL" id="MBA4638431.1"/>
    </source>
</evidence>
<keyword evidence="1" id="KW-1133">Transmembrane helix</keyword>
<dbReference type="AlphaFoldDB" id="A0A7C8ZBJ4"/>
<organism evidence="2">
    <name type="scientific">Opuntia streptacantha</name>
    <name type="common">Prickly pear cactus</name>
    <name type="synonym">Opuntia cardona</name>
    <dbReference type="NCBI Taxonomy" id="393608"/>
    <lineage>
        <taxon>Eukaryota</taxon>
        <taxon>Viridiplantae</taxon>
        <taxon>Streptophyta</taxon>
        <taxon>Embryophyta</taxon>
        <taxon>Tracheophyta</taxon>
        <taxon>Spermatophyta</taxon>
        <taxon>Magnoliopsida</taxon>
        <taxon>eudicotyledons</taxon>
        <taxon>Gunneridae</taxon>
        <taxon>Pentapetalae</taxon>
        <taxon>Caryophyllales</taxon>
        <taxon>Cactineae</taxon>
        <taxon>Cactaceae</taxon>
        <taxon>Opuntioideae</taxon>
        <taxon>Opuntia</taxon>
    </lineage>
</organism>
<dbReference type="EMBL" id="GISG01109461">
    <property type="protein sequence ID" value="MBA4638435.1"/>
    <property type="molecule type" value="Transcribed_RNA"/>
</dbReference>
<evidence type="ECO:0000256" key="1">
    <source>
        <dbReference type="SAM" id="Phobius"/>
    </source>
</evidence>
<reference evidence="2" key="2">
    <citation type="submission" date="2020-07" db="EMBL/GenBank/DDBJ databases">
        <authorList>
            <person name="Vera ALvarez R."/>
            <person name="Arias-Moreno D.M."/>
            <person name="Jimenez-Jacinto V."/>
            <person name="Jimenez-Bremont J.F."/>
            <person name="Swaminathan K."/>
            <person name="Moose S.P."/>
            <person name="Guerrero-Gonzalez M.L."/>
            <person name="Marino-Ramirez L."/>
            <person name="Landsman D."/>
            <person name="Rodriguez-Kessler M."/>
            <person name="Delgado-Sanchez P."/>
        </authorList>
    </citation>
    <scope>NUCLEOTIDE SEQUENCE</scope>
    <source>
        <tissue evidence="2">Cladode</tissue>
    </source>
</reference>
<accession>A0A7C8ZBJ4</accession>
<reference evidence="2" key="1">
    <citation type="journal article" date="2013" name="J. Plant Res.">
        <title>Effect of fungi and light on seed germination of three Opuntia species from semiarid lands of central Mexico.</title>
        <authorList>
            <person name="Delgado-Sanchez P."/>
            <person name="Jimenez-Bremont J.F."/>
            <person name="Guerrero-Gonzalez Mde L."/>
            <person name="Flores J."/>
        </authorList>
    </citation>
    <scope>NUCLEOTIDE SEQUENCE</scope>
    <source>
        <tissue evidence="2">Cladode</tissue>
    </source>
</reference>
<dbReference type="EMBL" id="GISG01109459">
    <property type="protein sequence ID" value="MBA4638433.1"/>
    <property type="molecule type" value="Transcribed_RNA"/>
</dbReference>
<keyword evidence="1" id="KW-0812">Transmembrane</keyword>
<protein>
    <submittedName>
        <fullName evidence="2">Uncharacterized protein</fullName>
    </submittedName>
</protein>
<feature type="transmembrane region" description="Helical" evidence="1">
    <location>
        <begin position="20"/>
        <end position="37"/>
    </location>
</feature>
<dbReference type="EMBL" id="GISG01109462">
    <property type="protein sequence ID" value="MBA4638436.1"/>
    <property type="molecule type" value="Transcribed_RNA"/>
</dbReference>
<sequence length="116" mass="12477">MNKISARGDARRNLTNSTSISTLPSVTYVLGAILIFSRTGEFPSKNRMNSISCGTPFKSVIITVFSRLSVQSEGHRGFQKSKSDASIAGAVFGEPLVKYTCPLSLVRLGTPPRNLA</sequence>
<dbReference type="EMBL" id="GISG01109460">
    <property type="protein sequence ID" value="MBA4638434.1"/>
    <property type="molecule type" value="Transcribed_RNA"/>
</dbReference>